<proteinExistence type="predicted"/>
<dbReference type="Gene3D" id="3.40.50.2000">
    <property type="entry name" value="Glycogen Phosphorylase B"/>
    <property type="match status" value="2"/>
</dbReference>
<evidence type="ECO:0000313" key="4">
    <source>
        <dbReference type="Proteomes" id="UP000309174"/>
    </source>
</evidence>
<reference evidence="3 4" key="1">
    <citation type="submission" date="2019-05" db="EMBL/GenBank/DDBJ databases">
        <title>Draft genome sequence of Actinomadura sp. 14C53.</title>
        <authorList>
            <person name="Saricaoglu S."/>
            <person name="Isik K."/>
        </authorList>
    </citation>
    <scope>NUCLEOTIDE SEQUENCE [LARGE SCALE GENOMIC DNA]</scope>
    <source>
        <strain evidence="3 4">14C53</strain>
    </source>
</reference>
<dbReference type="Pfam" id="PF01075">
    <property type="entry name" value="Glyco_transf_9"/>
    <property type="match status" value="1"/>
</dbReference>
<accession>A0A5C4J7P2</accession>
<dbReference type="RefSeq" id="WP_138647395.1">
    <property type="nucleotide sequence ID" value="NZ_VCKW01000131.1"/>
</dbReference>
<evidence type="ECO:0000313" key="3">
    <source>
        <dbReference type="EMBL" id="TMQ94414.1"/>
    </source>
</evidence>
<dbReference type="SUPFAM" id="SSF53756">
    <property type="entry name" value="UDP-Glycosyltransferase/glycogen phosphorylase"/>
    <property type="match status" value="1"/>
</dbReference>
<dbReference type="EMBL" id="VCKW01000131">
    <property type="protein sequence ID" value="TMQ94414.1"/>
    <property type="molecule type" value="Genomic_DNA"/>
</dbReference>
<dbReference type="AlphaFoldDB" id="A0A5C4J7P2"/>
<dbReference type="PANTHER" id="PTHR30160">
    <property type="entry name" value="TETRAACYLDISACCHARIDE 4'-KINASE-RELATED"/>
    <property type="match status" value="1"/>
</dbReference>
<keyword evidence="2 3" id="KW-0808">Transferase</keyword>
<name>A0A5C4J7P2_9ACTN</name>
<evidence type="ECO:0000256" key="1">
    <source>
        <dbReference type="ARBA" id="ARBA00022676"/>
    </source>
</evidence>
<keyword evidence="1" id="KW-0328">Glycosyltransferase</keyword>
<dbReference type="InterPro" id="IPR002201">
    <property type="entry name" value="Glyco_trans_9"/>
</dbReference>
<keyword evidence="4" id="KW-1185">Reference proteome</keyword>
<dbReference type="InterPro" id="IPR051199">
    <property type="entry name" value="LPS_LOS_Heptosyltrfase"/>
</dbReference>
<gene>
    <name evidence="3" type="ORF">ETD83_23940</name>
</gene>
<dbReference type="Proteomes" id="UP000309174">
    <property type="component" value="Unassembled WGS sequence"/>
</dbReference>
<organism evidence="3 4">
    <name type="scientific">Actinomadura soli</name>
    <dbReference type="NCBI Taxonomy" id="2508997"/>
    <lineage>
        <taxon>Bacteria</taxon>
        <taxon>Bacillati</taxon>
        <taxon>Actinomycetota</taxon>
        <taxon>Actinomycetes</taxon>
        <taxon>Streptosporangiales</taxon>
        <taxon>Thermomonosporaceae</taxon>
        <taxon>Actinomadura</taxon>
    </lineage>
</organism>
<dbReference type="PANTHER" id="PTHR30160:SF1">
    <property type="entry name" value="LIPOPOLYSACCHARIDE 1,2-N-ACETYLGLUCOSAMINETRANSFERASE-RELATED"/>
    <property type="match status" value="1"/>
</dbReference>
<dbReference type="GO" id="GO:0009244">
    <property type="term" value="P:lipopolysaccharide core region biosynthetic process"/>
    <property type="evidence" value="ECO:0007669"/>
    <property type="project" value="TreeGrafter"/>
</dbReference>
<sequence length="341" mass="35237">MRVLVSRQDGLGDVLLAGPALRAVAARADEVVLLCGPRGRAAADLLPGVDRVIGWSAPWIGPGREPVRRSEIDGLTRRLHGFDRALILTSAHQSPLPLALLLRLAGTPWIGGISADHPGSLLDLRHRPGEDMPEPLRMLALAEDAGFPSTGDDRLRVRGPLPDTGHLTGGPGYVVVHPGTSAPARAWPPERCAAAVRLLRAAGHRVAVTGHADEKELTALVAGEDGLDLGGRTTLPELASVLEGARAVVAGNTGPAHLAAAVGTPVVSLFAPTVPAARWAPFGVPMALLGDQRAPCKDSRARECPVEGHPCLASVGADEVAAAVEIVMTGEVAASVEEVTG</sequence>
<protein>
    <submittedName>
        <fullName evidence="3">Glycosyltransferase family 9 protein</fullName>
    </submittedName>
</protein>
<evidence type="ECO:0000256" key="2">
    <source>
        <dbReference type="ARBA" id="ARBA00022679"/>
    </source>
</evidence>
<dbReference type="GO" id="GO:0005829">
    <property type="term" value="C:cytosol"/>
    <property type="evidence" value="ECO:0007669"/>
    <property type="project" value="TreeGrafter"/>
</dbReference>
<comment type="caution">
    <text evidence="3">The sequence shown here is derived from an EMBL/GenBank/DDBJ whole genome shotgun (WGS) entry which is preliminary data.</text>
</comment>
<dbReference type="OrthoDB" id="9783989at2"/>
<dbReference type="CDD" id="cd03789">
    <property type="entry name" value="GT9_LPS_heptosyltransferase"/>
    <property type="match status" value="1"/>
</dbReference>
<dbReference type="GO" id="GO:0008713">
    <property type="term" value="F:ADP-heptose-lipopolysaccharide heptosyltransferase activity"/>
    <property type="evidence" value="ECO:0007669"/>
    <property type="project" value="TreeGrafter"/>
</dbReference>